<reference evidence="3" key="1">
    <citation type="submission" date="2016-10" db="EMBL/GenBank/DDBJ databases">
        <authorList>
            <person name="Varghese N."/>
            <person name="Submissions S."/>
        </authorList>
    </citation>
    <scope>NUCLEOTIDE SEQUENCE [LARGE SCALE GENOMIC DNA]</scope>
    <source>
        <strain evidence="3">CGMCC 1.8981</strain>
    </source>
</reference>
<dbReference type="Pfam" id="PF00753">
    <property type="entry name" value="Lactamase_B"/>
    <property type="match status" value="1"/>
</dbReference>
<gene>
    <name evidence="2" type="ORF">SAMN04487967_3055</name>
</gene>
<dbReference type="AlphaFoldDB" id="A0A1H6G5E4"/>
<dbReference type="EMBL" id="FNWL01000003">
    <property type="protein sequence ID" value="SEH17204.1"/>
    <property type="molecule type" value="Genomic_DNA"/>
</dbReference>
<dbReference type="Proteomes" id="UP000199112">
    <property type="component" value="Unassembled WGS sequence"/>
</dbReference>
<accession>A0A1H6G5E4</accession>
<evidence type="ECO:0000259" key="1">
    <source>
        <dbReference type="SMART" id="SM00849"/>
    </source>
</evidence>
<dbReference type="PANTHER" id="PTHR43717:SF1">
    <property type="entry name" value="ANAEROBIC NITRIC OXIDE REDUCTASE FLAVORUBREDOXIN"/>
    <property type="match status" value="1"/>
</dbReference>
<dbReference type="Gene3D" id="3.60.15.10">
    <property type="entry name" value="Ribonuclease Z/Hydroxyacylglutathione hydrolase-like"/>
    <property type="match status" value="1"/>
</dbReference>
<keyword evidence="3" id="KW-1185">Reference proteome</keyword>
<sequence length="309" mass="34731">MTETVSTPKHRELSDGLYWTQECLPLGTLSELQQFNLEEWVGADEDVHGCQNAYLLSDEQNLLFDTLTQPNGDHVVELIDDLLEGESLDYLVISHPEANHAGNTFTILEAYPDATLLVPGEAAGYGSGHGAEHELYHIASDTPADVDQVPNEIRYVEPGETIDLGTHTVEFEAPLFPDHSFTLWMSERTTNTLFTVDWMGFLHQSSNCVTVASDLDRDVAVEQVFRFHALAFPWMRFADLDAIERAVDDVRDRLDPDIIAPAHGMVLTEDLDAYLKRFLEAVEALSREGEPSNMESKLEYILRPPEVDR</sequence>
<dbReference type="RefSeq" id="WP_090507818.1">
    <property type="nucleotide sequence ID" value="NZ_FNWL01000003.1"/>
</dbReference>
<dbReference type="PANTHER" id="PTHR43717">
    <property type="entry name" value="ANAEROBIC NITRIC OXIDE REDUCTASE FLAVORUBREDOXIN"/>
    <property type="match status" value="1"/>
</dbReference>
<name>A0A1H6G5E4_9EURY</name>
<organism evidence="2 3">
    <name type="scientific">Natronorubrum sediminis</name>
    <dbReference type="NCBI Taxonomy" id="640943"/>
    <lineage>
        <taxon>Archaea</taxon>
        <taxon>Methanobacteriati</taxon>
        <taxon>Methanobacteriota</taxon>
        <taxon>Stenosarchaea group</taxon>
        <taxon>Halobacteria</taxon>
        <taxon>Halobacteriales</taxon>
        <taxon>Natrialbaceae</taxon>
        <taxon>Natronorubrum</taxon>
    </lineage>
</organism>
<dbReference type="SUPFAM" id="SSF56281">
    <property type="entry name" value="Metallo-hydrolase/oxidoreductase"/>
    <property type="match status" value="1"/>
</dbReference>
<protein>
    <submittedName>
        <fullName evidence="2">Metallo-beta-lactamase superfamily protein</fullName>
    </submittedName>
</protein>
<evidence type="ECO:0000313" key="2">
    <source>
        <dbReference type="EMBL" id="SEH17204.1"/>
    </source>
</evidence>
<dbReference type="SMART" id="SM00849">
    <property type="entry name" value="Lactamase_B"/>
    <property type="match status" value="1"/>
</dbReference>
<proteinExistence type="predicted"/>
<dbReference type="InterPro" id="IPR001279">
    <property type="entry name" value="Metallo-B-lactamas"/>
</dbReference>
<feature type="domain" description="Metallo-beta-lactamase" evidence="1">
    <location>
        <begin position="50"/>
        <end position="263"/>
    </location>
</feature>
<dbReference type="OrthoDB" id="6433at2157"/>
<evidence type="ECO:0000313" key="3">
    <source>
        <dbReference type="Proteomes" id="UP000199112"/>
    </source>
</evidence>
<dbReference type="InterPro" id="IPR036866">
    <property type="entry name" value="RibonucZ/Hydroxyglut_hydro"/>
</dbReference>